<dbReference type="Pfam" id="PF25954">
    <property type="entry name" value="Beta-barrel_RND_2"/>
    <property type="match status" value="1"/>
</dbReference>
<feature type="domain" description="CzcB-like alpha-helical hairpin" evidence="3">
    <location>
        <begin position="131"/>
        <end position="187"/>
    </location>
</feature>
<evidence type="ECO:0000256" key="2">
    <source>
        <dbReference type="SAM" id="Coils"/>
    </source>
</evidence>
<feature type="coiled-coil region" evidence="2">
    <location>
        <begin position="27"/>
        <end position="54"/>
    </location>
</feature>
<organism evidence="6 7">
    <name type="scientific">Portibacter lacus</name>
    <dbReference type="NCBI Taxonomy" id="1099794"/>
    <lineage>
        <taxon>Bacteria</taxon>
        <taxon>Pseudomonadati</taxon>
        <taxon>Bacteroidota</taxon>
        <taxon>Saprospiria</taxon>
        <taxon>Saprospirales</taxon>
        <taxon>Haliscomenobacteraceae</taxon>
        <taxon>Portibacter</taxon>
    </lineage>
</organism>
<evidence type="ECO:0000313" key="6">
    <source>
        <dbReference type="EMBL" id="GLR16861.1"/>
    </source>
</evidence>
<dbReference type="GO" id="GO:0015562">
    <property type="term" value="F:efflux transmembrane transporter activity"/>
    <property type="evidence" value="ECO:0007669"/>
    <property type="project" value="TreeGrafter"/>
</dbReference>
<comment type="similarity">
    <text evidence="1">Belongs to the membrane fusion protein (MFP) (TC 8.A.1) family.</text>
</comment>
<keyword evidence="2" id="KW-0175">Coiled coil</keyword>
<dbReference type="InterPro" id="IPR058792">
    <property type="entry name" value="Beta-barrel_RND_2"/>
</dbReference>
<dbReference type="PROSITE" id="PS51257">
    <property type="entry name" value="PROKAR_LIPOPROTEIN"/>
    <property type="match status" value="1"/>
</dbReference>
<dbReference type="Pfam" id="PF25893">
    <property type="entry name" value="HH_CzcB"/>
    <property type="match status" value="1"/>
</dbReference>
<dbReference type="Proteomes" id="UP001156666">
    <property type="component" value="Unassembled WGS sequence"/>
</dbReference>
<sequence length="379" mass="41783">MKQYLILIITTIVFFASCGEAEKSQSLDEKKSSLTSLKKERADLDHKIKALEQEIEKIEPSAPKARKLVTTDTVVVEDFKRYIDIQGSVESGDAVFASAEIGGRITSMDIEEGDYVKSGSLVAVLDVQTVKNQIIELEKSLELATDIFKRQERLWNQEIGSEVQFLQAKNNKERIEKSLESVQFQLTKANVYAPLSGYAETIFLKKGELAGPGAPIIEIINTNTVKIVADVPETLLGKVKKGEYVEIEFPALQDKRKGRVSLIGRSIDSANRTFKVEVDMANTGNKLKPNLLSIMKINDLTVEQSIAIPLELVQQEISGKDYVFVVGSGADGAVAEKKYVKTGPTFEDQIVIEEGLQSGDQIIVDGARGLSSDELIKIQ</sequence>
<dbReference type="Gene3D" id="2.40.420.20">
    <property type="match status" value="1"/>
</dbReference>
<dbReference type="Gene3D" id="2.40.50.100">
    <property type="match status" value="1"/>
</dbReference>
<dbReference type="EMBL" id="BSOH01000007">
    <property type="protein sequence ID" value="GLR16861.1"/>
    <property type="molecule type" value="Genomic_DNA"/>
</dbReference>
<reference evidence="6" key="1">
    <citation type="journal article" date="2014" name="Int. J. Syst. Evol. Microbiol.">
        <title>Complete genome sequence of Corynebacterium casei LMG S-19264T (=DSM 44701T), isolated from a smear-ripened cheese.</title>
        <authorList>
            <consortium name="US DOE Joint Genome Institute (JGI-PGF)"/>
            <person name="Walter F."/>
            <person name="Albersmeier A."/>
            <person name="Kalinowski J."/>
            <person name="Ruckert C."/>
        </authorList>
    </citation>
    <scope>NUCLEOTIDE SEQUENCE</scope>
    <source>
        <strain evidence="6">NBRC 108769</strain>
    </source>
</reference>
<evidence type="ECO:0000259" key="3">
    <source>
        <dbReference type="Pfam" id="PF25893"/>
    </source>
</evidence>
<dbReference type="InterPro" id="IPR006143">
    <property type="entry name" value="RND_pump_MFP"/>
</dbReference>
<keyword evidence="7" id="KW-1185">Reference proteome</keyword>
<dbReference type="Gene3D" id="2.40.30.170">
    <property type="match status" value="1"/>
</dbReference>
<accession>A0AA37SLX2</accession>
<dbReference type="Gene3D" id="1.10.287.470">
    <property type="entry name" value="Helix hairpin bin"/>
    <property type="match status" value="1"/>
</dbReference>
<dbReference type="InterPro" id="IPR058648">
    <property type="entry name" value="HH_CzcB-like"/>
</dbReference>
<proteinExistence type="inferred from homology"/>
<reference evidence="6" key="2">
    <citation type="submission" date="2023-01" db="EMBL/GenBank/DDBJ databases">
        <title>Draft genome sequence of Portibacter lacus strain NBRC 108769.</title>
        <authorList>
            <person name="Sun Q."/>
            <person name="Mori K."/>
        </authorList>
    </citation>
    <scope>NUCLEOTIDE SEQUENCE</scope>
    <source>
        <strain evidence="6">NBRC 108769</strain>
    </source>
</reference>
<feature type="domain" description="Multidrug resistance protein MdtA-like C-terminal permuted SH3" evidence="5">
    <location>
        <begin position="305"/>
        <end position="367"/>
    </location>
</feature>
<gene>
    <name evidence="6" type="ORF">GCM10007940_14760</name>
</gene>
<dbReference type="SUPFAM" id="SSF111369">
    <property type="entry name" value="HlyD-like secretion proteins"/>
    <property type="match status" value="1"/>
</dbReference>
<protein>
    <submittedName>
        <fullName evidence="6">RND transporter</fullName>
    </submittedName>
</protein>
<dbReference type="Pfam" id="PF25967">
    <property type="entry name" value="RND-MFP_C"/>
    <property type="match status" value="1"/>
</dbReference>
<evidence type="ECO:0000259" key="4">
    <source>
        <dbReference type="Pfam" id="PF25954"/>
    </source>
</evidence>
<dbReference type="AlphaFoldDB" id="A0AA37SLX2"/>
<dbReference type="GO" id="GO:1990281">
    <property type="term" value="C:efflux pump complex"/>
    <property type="evidence" value="ECO:0007669"/>
    <property type="project" value="TreeGrafter"/>
</dbReference>
<evidence type="ECO:0000313" key="7">
    <source>
        <dbReference type="Proteomes" id="UP001156666"/>
    </source>
</evidence>
<dbReference type="InterPro" id="IPR058627">
    <property type="entry name" value="MdtA-like_C"/>
</dbReference>
<evidence type="ECO:0000256" key="1">
    <source>
        <dbReference type="ARBA" id="ARBA00009477"/>
    </source>
</evidence>
<evidence type="ECO:0000259" key="5">
    <source>
        <dbReference type="Pfam" id="PF25967"/>
    </source>
</evidence>
<name>A0AA37SLX2_9BACT</name>
<dbReference type="RefSeq" id="WP_235290957.1">
    <property type="nucleotide sequence ID" value="NZ_BSOH01000007.1"/>
</dbReference>
<dbReference type="PANTHER" id="PTHR30469:SF15">
    <property type="entry name" value="HLYD FAMILY OF SECRETION PROTEINS"/>
    <property type="match status" value="1"/>
</dbReference>
<dbReference type="PANTHER" id="PTHR30469">
    <property type="entry name" value="MULTIDRUG RESISTANCE PROTEIN MDTA"/>
    <property type="match status" value="1"/>
</dbReference>
<comment type="caution">
    <text evidence="6">The sequence shown here is derived from an EMBL/GenBank/DDBJ whole genome shotgun (WGS) entry which is preliminary data.</text>
</comment>
<dbReference type="NCBIfam" id="TIGR01730">
    <property type="entry name" value="RND_mfp"/>
    <property type="match status" value="1"/>
</dbReference>
<feature type="domain" description="CusB-like beta-barrel" evidence="4">
    <location>
        <begin position="227"/>
        <end position="298"/>
    </location>
</feature>